<accession>W3VGK5</accession>
<reference evidence="1 2" key="1">
    <citation type="journal article" date="2014" name="Genome Announc.">
        <title>Genome sequence of the basidiomycetous fungus Pseudozyma aphidis DSM70725, an efficient producer of biosurfactant mannosylerythritol lipids.</title>
        <authorList>
            <person name="Lorenz S."/>
            <person name="Guenther M."/>
            <person name="Grumaz C."/>
            <person name="Rupp S."/>
            <person name="Zibek S."/>
            <person name="Sohn K."/>
        </authorList>
    </citation>
    <scope>NUCLEOTIDE SEQUENCE [LARGE SCALE GENOMIC DNA]</scope>
    <source>
        <strain evidence="2">ATCC 32657 / CBS 517.83 / DSM 70725 / JCM 10318 / NBRC 10182 / NRRL Y-7954 / St-0401</strain>
    </source>
</reference>
<evidence type="ECO:0000313" key="2">
    <source>
        <dbReference type="Proteomes" id="UP000019462"/>
    </source>
</evidence>
<dbReference type="InterPro" id="IPR036412">
    <property type="entry name" value="HAD-like_sf"/>
</dbReference>
<dbReference type="InterPro" id="IPR006357">
    <property type="entry name" value="HAD-SF_hydro_IIA"/>
</dbReference>
<dbReference type="SUPFAM" id="SSF56784">
    <property type="entry name" value="HAD-like"/>
    <property type="match status" value="1"/>
</dbReference>
<dbReference type="Proteomes" id="UP000019462">
    <property type="component" value="Unassembled WGS sequence"/>
</dbReference>
<evidence type="ECO:0000313" key="1">
    <source>
        <dbReference type="EMBL" id="ETS60768.1"/>
    </source>
</evidence>
<dbReference type="InterPro" id="IPR023214">
    <property type="entry name" value="HAD_sf"/>
</dbReference>
<dbReference type="Gene3D" id="3.40.50.1000">
    <property type="entry name" value="HAD superfamily/HAD-like"/>
    <property type="match status" value="2"/>
</dbReference>
<evidence type="ECO:0008006" key="3">
    <source>
        <dbReference type="Google" id="ProtNLM"/>
    </source>
</evidence>
<comment type="caution">
    <text evidence="1">The sequence shown here is derived from an EMBL/GenBank/DDBJ whole genome shotgun (WGS) entry which is preliminary data.</text>
</comment>
<gene>
    <name evidence="1" type="ORF">PaG_04676</name>
</gene>
<dbReference type="GO" id="GO:0016791">
    <property type="term" value="F:phosphatase activity"/>
    <property type="evidence" value="ECO:0007669"/>
    <property type="project" value="TreeGrafter"/>
</dbReference>
<dbReference type="GO" id="GO:0005737">
    <property type="term" value="C:cytoplasm"/>
    <property type="evidence" value="ECO:0007669"/>
    <property type="project" value="TreeGrafter"/>
</dbReference>
<dbReference type="PANTHER" id="PTHR19288">
    <property type="entry name" value="4-NITROPHENYLPHOSPHATASE-RELATED"/>
    <property type="match status" value="1"/>
</dbReference>
<keyword evidence="2" id="KW-1185">Reference proteome</keyword>
<name>W3VGK5_MOEAP</name>
<sequence length="318" mass="34912">MRSARFNLLIDLNGTCHIGDTPTLGAVQAIQRLRAVQQQQPDRVKIRFCSNTSKESSSSLLSRLRRVGLGVELVGSSDVFTSLDAAYRLVARQKLRPLLLLSQSAQTAFRGDDALARDCFFAHADLDPERLDAQNAAKLRSCDAVVLGLCPELMTSKWLDEAFRLLAGEYDAKQRVALITTHRGTFKSMSGACNDPVIPSLTSSSPDDLCFRHQAASGRRASETIVCGKPQPAFLQECVAGMIGVDESMSDFTNIIVGDDIVADLGQGTWQLGLRRVLVRTGKYRNGDESRGDRFADETYDSLASWIDHFIANDLNPK</sequence>
<dbReference type="EMBL" id="AWNI01000022">
    <property type="protein sequence ID" value="ETS60768.1"/>
    <property type="molecule type" value="Genomic_DNA"/>
</dbReference>
<protein>
    <recommendedName>
        <fullName evidence="3">Haloacid dehalogenase-like hydrolase domain-containing protein 2</fullName>
    </recommendedName>
</protein>
<dbReference type="OrthoDB" id="426235at2759"/>
<dbReference type="AlphaFoldDB" id="W3VGK5"/>
<organism evidence="1 2">
    <name type="scientific">Moesziomyces aphidis</name>
    <name type="common">Pseudozyma aphidis</name>
    <dbReference type="NCBI Taxonomy" id="84754"/>
    <lineage>
        <taxon>Eukaryota</taxon>
        <taxon>Fungi</taxon>
        <taxon>Dikarya</taxon>
        <taxon>Basidiomycota</taxon>
        <taxon>Ustilaginomycotina</taxon>
        <taxon>Ustilaginomycetes</taxon>
        <taxon>Ustilaginales</taxon>
        <taxon>Ustilaginaceae</taxon>
        <taxon>Moesziomyces</taxon>
    </lineage>
</organism>
<dbReference type="Pfam" id="PF13344">
    <property type="entry name" value="Hydrolase_6"/>
    <property type="match status" value="1"/>
</dbReference>
<dbReference type="PANTHER" id="PTHR19288:SF46">
    <property type="entry name" value="HALOACID DEHALOGENASE-LIKE HYDROLASE DOMAIN-CONTAINING PROTEIN 2"/>
    <property type="match status" value="1"/>
</dbReference>
<proteinExistence type="predicted"/>
<dbReference type="HOGENOM" id="CLU_043473_4_0_1"/>
<dbReference type="Pfam" id="PF13242">
    <property type="entry name" value="Hydrolase_like"/>
    <property type="match status" value="1"/>
</dbReference>